<dbReference type="GO" id="GO:0004016">
    <property type="term" value="F:adenylate cyclase activity"/>
    <property type="evidence" value="ECO:0007669"/>
    <property type="project" value="TreeGrafter"/>
</dbReference>
<dbReference type="EMBL" id="JN165773">
    <property type="protein sequence ID" value="AEO12719.1"/>
    <property type="molecule type" value="Genomic_DNA"/>
</dbReference>
<keyword evidence="2" id="KW-0067">ATP-binding</keyword>
<dbReference type="CDD" id="cd06170">
    <property type="entry name" value="LuxR_C_like"/>
    <property type="match status" value="1"/>
</dbReference>
<feature type="compositionally biased region" description="Basic and acidic residues" evidence="3">
    <location>
        <begin position="1"/>
        <end position="11"/>
    </location>
</feature>
<evidence type="ECO:0000259" key="4">
    <source>
        <dbReference type="PROSITE" id="PS50043"/>
    </source>
</evidence>
<feature type="compositionally biased region" description="Low complexity" evidence="3">
    <location>
        <begin position="518"/>
        <end position="536"/>
    </location>
</feature>
<reference evidence="6 7" key="3">
    <citation type="submission" date="2015-06" db="EMBL/GenBank/DDBJ databases">
        <title>Cloning and characterization of the uncialamcin biosynthetic gene cluster.</title>
        <authorList>
            <person name="Yan X."/>
            <person name="Huang T."/>
            <person name="Ge H."/>
            <person name="Shen B."/>
        </authorList>
    </citation>
    <scope>NUCLEOTIDE SEQUENCE [LARGE SCALE GENOMIC DNA]</scope>
    <source>
        <strain evidence="6 7">DCA2648</strain>
    </source>
</reference>
<dbReference type="SMART" id="SM00421">
    <property type="entry name" value="HTH_LUXR"/>
    <property type="match status" value="1"/>
</dbReference>
<gene>
    <name evidence="5" type="primary">claR</name>
    <name evidence="6" type="ORF">AB852_16650</name>
</gene>
<name>G3K6K8_9ACTN</name>
<dbReference type="GO" id="GO:0003677">
    <property type="term" value="F:DNA binding"/>
    <property type="evidence" value="ECO:0007669"/>
    <property type="project" value="InterPro"/>
</dbReference>
<evidence type="ECO:0000313" key="6">
    <source>
        <dbReference type="EMBL" id="OKH94216.1"/>
    </source>
</evidence>
<dbReference type="SUPFAM" id="SSF52540">
    <property type="entry name" value="P-loop containing nucleoside triphosphate hydrolases"/>
    <property type="match status" value="1"/>
</dbReference>
<dbReference type="PRINTS" id="PR00038">
    <property type="entry name" value="HTHLUXR"/>
</dbReference>
<keyword evidence="1" id="KW-0547">Nucleotide-binding</keyword>
<dbReference type="GO" id="GO:0005524">
    <property type="term" value="F:ATP binding"/>
    <property type="evidence" value="ECO:0007669"/>
    <property type="project" value="UniProtKB-KW"/>
</dbReference>
<dbReference type="InterPro" id="IPR036388">
    <property type="entry name" value="WH-like_DNA-bd_sf"/>
</dbReference>
<feature type="domain" description="HTH luxR-type" evidence="4">
    <location>
        <begin position="905"/>
        <end position="970"/>
    </location>
</feature>
<dbReference type="EMBL" id="LFBV01000003">
    <property type="protein sequence ID" value="OKH94216.1"/>
    <property type="molecule type" value="Genomic_DNA"/>
</dbReference>
<dbReference type="PANTHER" id="PTHR16305:SF35">
    <property type="entry name" value="TRANSCRIPTIONAL ACTIVATOR DOMAIN"/>
    <property type="match status" value="1"/>
</dbReference>
<evidence type="ECO:0000256" key="1">
    <source>
        <dbReference type="ARBA" id="ARBA00022741"/>
    </source>
</evidence>
<sequence>MNGKTLEKPDDPVPQFPPAVGRPLRGRDGHLEQIRASLRATAESRQGGITLLESPAGSGRTRLLQETGALAEGLGFTVIDCSAGGAWRGEEAASPAVGAGRAVAPRVPRPVRPAGPVQVQAQIDAGLRRGPVLVLVDDAQWADPVQLRTLCGLALKLLAAPVRWLLTMRTEDARSANSLLLRNLTIHRAEWLPQLDALDDRAVTELMGDLLGARPSDDVRALGESLGGSPQAIVELVRGLLDEQCLRITGGTVSLVAEPLASGFTSAVAPDPGAHLPRAFLRLMHDRLDRLAPGTQRLLQVAAVLGPSFMPRDLAEMADERPVQLLGPLQESLAAGLLTSGTEEFSFHREPIWYAVLGTVPPLMRSLLHRQAANMILGQLGDGTAAAVHLVHCAQSDDDQAITTIREAADRLLPVSPQAAAALALRGLEITTPTQPEHIALATTATAALVRSGSLHRAVDVAERVVAGHRRAHPARPGDGARQDARTWPLRAWLATALLLRGEAASVPGILCDAAAGGPPDPAADGAGPGQGSPSPLLLRLTMLSHTDERAALAAADEVLKDESAHERDVCTAARNIRAMSLWGDGRIDESLGLLERTPAHGDDGTGIWQNNSLWNTAWILIKLRDLDGAAVMVEAVRRTIDADSNGVLDPLQFALRSWVSFARGDLAEAEQLARAGITASDAARMPLCEPHLRAVLVAVALRRGDLAEALERQGHWESATVPGGPSRPWWAMRCLITAQVTAARRGAEQALEVLRDARHDEGLRRRLVLEDPSATAWCVRTALAAGDREFAARIADCAGEVAALARTRPATGAAAAHGRALLTGDVTLLARAVDGYGDPWAVASATEDLGVLLCGGDREGAIGAFNAAMAGYDGLGAKRDSARVRRRLRRLGVRRRHWNLVARPQTGWDSLTGAEEKVAQLVARGLTNRQVAGELFISPHTVSFHLRQIYRKLAIQSRVDLTRIVCAPGARTAPAPFGAE</sequence>
<protein>
    <submittedName>
        <fullName evidence="5">Transcriptional regulator</fullName>
    </submittedName>
</protein>
<reference evidence="5" key="1">
    <citation type="journal article" date="2011" name="PLoS ONE">
        <title>Biosynthetic gene cluster for the cladoniamides, bis-indoles with a rearranged scaffold.</title>
        <authorList>
            <person name="Ryan K.S."/>
        </authorList>
    </citation>
    <scope>NUCLEOTIDE SEQUENCE</scope>
    <source>
        <strain evidence="5">Ex J. Davies et al.</strain>
    </source>
</reference>
<evidence type="ECO:0000313" key="7">
    <source>
        <dbReference type="Proteomes" id="UP000186455"/>
    </source>
</evidence>
<feature type="region of interest" description="Disordered" evidence="3">
    <location>
        <begin position="518"/>
        <end position="537"/>
    </location>
</feature>
<dbReference type="AlphaFoldDB" id="G3K6K8"/>
<dbReference type="Gene3D" id="1.10.10.10">
    <property type="entry name" value="Winged helix-like DNA-binding domain superfamily/Winged helix DNA-binding domain"/>
    <property type="match status" value="1"/>
</dbReference>
<dbReference type="InterPro" id="IPR027417">
    <property type="entry name" value="P-loop_NTPase"/>
</dbReference>
<evidence type="ECO:0000256" key="3">
    <source>
        <dbReference type="SAM" id="MobiDB-lite"/>
    </source>
</evidence>
<accession>G3K6K8</accession>
<organism evidence="5">
    <name type="scientific">Streptomyces uncialis</name>
    <dbReference type="NCBI Taxonomy" id="1048205"/>
    <lineage>
        <taxon>Bacteria</taxon>
        <taxon>Bacillati</taxon>
        <taxon>Actinomycetota</taxon>
        <taxon>Actinomycetes</taxon>
        <taxon>Kitasatosporales</taxon>
        <taxon>Streptomycetaceae</taxon>
        <taxon>Streptomyces</taxon>
    </lineage>
</organism>
<keyword evidence="7" id="KW-1185">Reference proteome</keyword>
<feature type="region of interest" description="Disordered" evidence="3">
    <location>
        <begin position="1"/>
        <end position="27"/>
    </location>
</feature>
<dbReference type="Proteomes" id="UP000186455">
    <property type="component" value="Unassembled WGS sequence"/>
</dbReference>
<proteinExistence type="predicted"/>
<dbReference type="STRING" id="1048205.AB852_16650"/>
<dbReference type="InterPro" id="IPR016032">
    <property type="entry name" value="Sig_transdc_resp-reg_C-effctor"/>
</dbReference>
<evidence type="ECO:0000313" key="5">
    <source>
        <dbReference type="EMBL" id="AEO12719.1"/>
    </source>
</evidence>
<dbReference type="SUPFAM" id="SSF46894">
    <property type="entry name" value="C-terminal effector domain of the bipartite response regulators"/>
    <property type="match status" value="1"/>
</dbReference>
<dbReference type="Pfam" id="PF00196">
    <property type="entry name" value="GerE"/>
    <property type="match status" value="1"/>
</dbReference>
<dbReference type="PROSITE" id="PS50043">
    <property type="entry name" value="HTH_LUXR_2"/>
    <property type="match status" value="1"/>
</dbReference>
<dbReference type="GO" id="GO:0005737">
    <property type="term" value="C:cytoplasm"/>
    <property type="evidence" value="ECO:0007669"/>
    <property type="project" value="TreeGrafter"/>
</dbReference>
<reference evidence="5" key="2">
    <citation type="journal article" date="2013" name="Org. Lett.">
        <title>Biosynthetic O-Methylation Protects Cladoniamides from Self-destruction.</title>
        <authorList>
            <person name="Du Y.L."/>
            <person name="Ding T."/>
            <person name="Ryan K.S."/>
        </authorList>
    </citation>
    <scope>NUCLEOTIDE SEQUENCE</scope>
    <source>
        <strain evidence="5">Ex J. Davies et al.</strain>
    </source>
</reference>
<dbReference type="PANTHER" id="PTHR16305">
    <property type="entry name" value="TESTICULAR SOLUBLE ADENYLYL CYCLASE"/>
    <property type="match status" value="1"/>
</dbReference>
<dbReference type="GO" id="GO:0006355">
    <property type="term" value="P:regulation of DNA-templated transcription"/>
    <property type="evidence" value="ECO:0007669"/>
    <property type="project" value="InterPro"/>
</dbReference>
<evidence type="ECO:0000256" key="2">
    <source>
        <dbReference type="ARBA" id="ARBA00022840"/>
    </source>
</evidence>
<dbReference type="InterPro" id="IPR000792">
    <property type="entry name" value="Tscrpt_reg_LuxR_C"/>
</dbReference>
<dbReference type="RefSeq" id="WP_073788967.1">
    <property type="nucleotide sequence ID" value="NZ_LFBV01000003.1"/>
</dbReference>